<dbReference type="InterPro" id="IPR035940">
    <property type="entry name" value="CAP_sf"/>
</dbReference>
<proteinExistence type="predicted"/>
<dbReference type="PRINTS" id="PR00837">
    <property type="entry name" value="V5TPXLIKE"/>
</dbReference>
<dbReference type="PROSITE" id="PS01010">
    <property type="entry name" value="CRISP_2"/>
    <property type="match status" value="1"/>
</dbReference>
<keyword evidence="4" id="KW-1185">Reference proteome</keyword>
<accession>A0ABP7U9B6</accession>
<dbReference type="InterPro" id="IPR002413">
    <property type="entry name" value="V5_allergen-like"/>
</dbReference>
<dbReference type="InterPro" id="IPR001283">
    <property type="entry name" value="CRISP-related"/>
</dbReference>
<dbReference type="PANTHER" id="PTHR10334">
    <property type="entry name" value="CYSTEINE-RICH SECRETORY PROTEIN-RELATED"/>
    <property type="match status" value="1"/>
</dbReference>
<dbReference type="SUPFAM" id="SSF55797">
    <property type="entry name" value="PR-1-like"/>
    <property type="match status" value="1"/>
</dbReference>
<reference evidence="4" key="1">
    <citation type="journal article" date="2019" name="Int. J. Syst. Evol. Microbiol.">
        <title>The Global Catalogue of Microorganisms (GCM) 10K type strain sequencing project: providing services to taxonomists for standard genome sequencing and annotation.</title>
        <authorList>
            <consortium name="The Broad Institute Genomics Platform"/>
            <consortium name="The Broad Institute Genome Sequencing Center for Infectious Disease"/>
            <person name="Wu L."/>
            <person name="Ma J."/>
        </authorList>
    </citation>
    <scope>NUCLEOTIDE SEQUENCE [LARGE SCALE GENOMIC DNA]</scope>
    <source>
        <strain evidence="4">JCM 17564</strain>
    </source>
</reference>
<dbReference type="Pfam" id="PF00188">
    <property type="entry name" value="CAP"/>
    <property type="match status" value="1"/>
</dbReference>
<gene>
    <name evidence="3" type="ORF">GCM10022281_18990</name>
</gene>
<dbReference type="InterPro" id="IPR014044">
    <property type="entry name" value="CAP_dom"/>
</dbReference>
<protein>
    <recommendedName>
        <fullName evidence="2">SCP domain-containing protein</fullName>
    </recommendedName>
</protein>
<keyword evidence="1" id="KW-0732">Signal</keyword>
<evidence type="ECO:0000259" key="2">
    <source>
        <dbReference type="SMART" id="SM00198"/>
    </source>
</evidence>
<evidence type="ECO:0000313" key="4">
    <source>
        <dbReference type="Proteomes" id="UP001424459"/>
    </source>
</evidence>
<feature type="domain" description="SCP" evidence="2">
    <location>
        <begin position="20"/>
        <end position="159"/>
    </location>
</feature>
<feature type="signal peptide" evidence="1">
    <location>
        <begin position="1"/>
        <end position="18"/>
    </location>
</feature>
<dbReference type="EMBL" id="BAABBR010000001">
    <property type="protein sequence ID" value="GAA4038391.1"/>
    <property type="molecule type" value="Genomic_DNA"/>
</dbReference>
<dbReference type="SMART" id="SM00198">
    <property type="entry name" value="SCP"/>
    <property type="match status" value="1"/>
</dbReference>
<evidence type="ECO:0000313" key="3">
    <source>
        <dbReference type="EMBL" id="GAA4038391.1"/>
    </source>
</evidence>
<dbReference type="InterPro" id="IPR018244">
    <property type="entry name" value="Allrgn_V5/Tpx1_CS"/>
</dbReference>
<name>A0ABP7U9B6_9SPHN</name>
<dbReference type="Proteomes" id="UP001424459">
    <property type="component" value="Unassembled WGS sequence"/>
</dbReference>
<organism evidence="3 4">
    <name type="scientific">Sphingomonas rosea</name>
    <dbReference type="NCBI Taxonomy" id="335605"/>
    <lineage>
        <taxon>Bacteria</taxon>
        <taxon>Pseudomonadati</taxon>
        <taxon>Pseudomonadota</taxon>
        <taxon>Alphaproteobacteria</taxon>
        <taxon>Sphingomonadales</taxon>
        <taxon>Sphingomonadaceae</taxon>
        <taxon>Sphingomonas</taxon>
    </lineage>
</organism>
<comment type="caution">
    <text evidence="3">The sequence shown here is derived from an EMBL/GenBank/DDBJ whole genome shotgun (WGS) entry which is preliminary data.</text>
</comment>
<evidence type="ECO:0000256" key="1">
    <source>
        <dbReference type="SAM" id="SignalP"/>
    </source>
</evidence>
<sequence length="163" mass="18583">MLRRFLPLLALVASPAAAQSWEREALAMQNRERAAWRVPPMAWDLGLAASADRWAAELARTNRWGHSPRSWRPGQGENLWMGSRGAYPLAAMVGSWIDERRWFRPGIFPNVTTTRNWADVGHYTQIISSRSQRVGCAMRSNRSWTYFVCRYSPPGNVDGRPIP</sequence>
<dbReference type="Gene3D" id="3.40.33.10">
    <property type="entry name" value="CAP"/>
    <property type="match status" value="1"/>
</dbReference>
<feature type="chain" id="PRO_5046578061" description="SCP domain-containing protein" evidence="1">
    <location>
        <begin position="19"/>
        <end position="163"/>
    </location>
</feature>
<dbReference type="PRINTS" id="PR00838">
    <property type="entry name" value="V5ALLERGEN"/>
</dbReference>